<dbReference type="InterPro" id="IPR001845">
    <property type="entry name" value="HTH_ArsR_DNA-bd_dom"/>
</dbReference>
<evidence type="ECO:0000256" key="2">
    <source>
        <dbReference type="ARBA" id="ARBA00023125"/>
    </source>
</evidence>
<dbReference type="PANTHER" id="PTHR38465">
    <property type="entry name" value="HTH-TYPE TRANSCRIPTIONAL REGULATOR MJ1563-RELATED"/>
    <property type="match status" value="1"/>
</dbReference>
<sequence length="149" mass="17185">MEEVKRAVIELFSEIAKIHGLNKSVGGVYAILYLSDKPLCIADIMDELGISKGNVSMALNKLEELGFVRKVWIKGKRRNYYEAMDGFSSYKDIVKKKHDVITKTYEKLKELEQKSEGEEKEFIKRKIKGIERMKKVSEKVLELLNKLEG</sequence>
<dbReference type="GO" id="GO:0003700">
    <property type="term" value="F:DNA-binding transcription factor activity"/>
    <property type="evidence" value="ECO:0007669"/>
    <property type="project" value="InterPro"/>
</dbReference>
<dbReference type="EMBL" id="CP002737">
    <property type="protein sequence ID" value="AEF96993.1"/>
    <property type="molecule type" value="Genomic_DNA"/>
</dbReference>
<dbReference type="SUPFAM" id="SSF46785">
    <property type="entry name" value="Winged helix' DNA-binding domain"/>
    <property type="match status" value="1"/>
</dbReference>
<dbReference type="Proteomes" id="UP000009227">
    <property type="component" value="Chromosome"/>
</dbReference>
<evidence type="ECO:0000256" key="3">
    <source>
        <dbReference type="ARBA" id="ARBA00023163"/>
    </source>
</evidence>
<dbReference type="AlphaFoldDB" id="F6BAI0"/>
<dbReference type="InterPro" id="IPR011991">
    <property type="entry name" value="ArsR-like_HTH"/>
</dbReference>
<dbReference type="HOGENOM" id="CLU_107445_0_0_2"/>
<reference evidence="5 6" key="1">
    <citation type="submission" date="2011-05" db="EMBL/GenBank/DDBJ databases">
        <title>Complete sequence of Methanotorris igneus Kol 5.</title>
        <authorList>
            <consortium name="US DOE Joint Genome Institute"/>
            <person name="Lucas S."/>
            <person name="Han J."/>
            <person name="Lapidus A."/>
            <person name="Cheng J.-F."/>
            <person name="Goodwin L."/>
            <person name="Pitluck S."/>
            <person name="Peters L."/>
            <person name="Mikhailova N."/>
            <person name="Chertkov O."/>
            <person name="Han C."/>
            <person name="Tapia R."/>
            <person name="Land M."/>
            <person name="Hauser L."/>
            <person name="Kyrpides N."/>
            <person name="Ivanova N."/>
            <person name="Pagani I."/>
            <person name="Sieprawska-Lupa M."/>
            <person name="Whitman W."/>
            <person name="Woyke T."/>
        </authorList>
    </citation>
    <scope>NUCLEOTIDE SEQUENCE [LARGE SCALE GENOMIC DNA]</scope>
    <source>
        <strain evidence="6">DSM 5666 / JCM 11834 / Kol 5</strain>
    </source>
</reference>
<evidence type="ECO:0000313" key="6">
    <source>
        <dbReference type="Proteomes" id="UP000009227"/>
    </source>
</evidence>
<dbReference type="InterPro" id="IPR026282">
    <property type="entry name" value="MJ1563"/>
</dbReference>
<dbReference type="KEGG" id="mig:Metig_1458"/>
<keyword evidence="2" id="KW-0238">DNA-binding</keyword>
<evidence type="ECO:0000313" key="5">
    <source>
        <dbReference type="EMBL" id="AEF96993.1"/>
    </source>
</evidence>
<name>F6BAI0_METIK</name>
<dbReference type="PANTHER" id="PTHR38465:SF1">
    <property type="entry name" value="HTH-TYPE TRANSCRIPTIONAL REGULATOR MJ1563-RELATED"/>
    <property type="match status" value="1"/>
</dbReference>
<keyword evidence="6" id="KW-1185">Reference proteome</keyword>
<dbReference type="InterPro" id="IPR036388">
    <property type="entry name" value="WH-like_DNA-bd_sf"/>
</dbReference>
<dbReference type="GeneID" id="10644331"/>
<dbReference type="Gene3D" id="1.10.287.450">
    <property type="entry name" value="Helix hairpin bin"/>
    <property type="match status" value="1"/>
</dbReference>
<dbReference type="PIRSF" id="PIRSF006707">
    <property type="entry name" value="MJ1563"/>
    <property type="match status" value="1"/>
</dbReference>
<protein>
    <submittedName>
        <fullName evidence="5">Transcriptional regulator, ArsR family</fullName>
    </submittedName>
</protein>
<proteinExistence type="predicted"/>
<dbReference type="Pfam" id="PF01022">
    <property type="entry name" value="HTH_5"/>
    <property type="match status" value="1"/>
</dbReference>
<evidence type="ECO:0000259" key="4">
    <source>
        <dbReference type="PROSITE" id="PS50987"/>
    </source>
</evidence>
<keyword evidence="3" id="KW-0804">Transcription</keyword>
<dbReference type="InterPro" id="IPR052362">
    <property type="entry name" value="HTH-GbsR_regulator"/>
</dbReference>
<keyword evidence="1" id="KW-0805">Transcription regulation</keyword>
<dbReference type="RefSeq" id="WP_013799589.1">
    <property type="nucleotide sequence ID" value="NC_015562.1"/>
</dbReference>
<dbReference type="GO" id="GO:0003677">
    <property type="term" value="F:DNA binding"/>
    <property type="evidence" value="ECO:0007669"/>
    <property type="project" value="UniProtKB-KW"/>
</dbReference>
<organism evidence="6">
    <name type="scientific">Methanotorris igneus (strain DSM 5666 / JCM 11834 / Kol 5)</name>
    <dbReference type="NCBI Taxonomy" id="880724"/>
    <lineage>
        <taxon>Archaea</taxon>
        <taxon>Methanobacteriati</taxon>
        <taxon>Methanobacteriota</taxon>
        <taxon>Methanomada group</taxon>
        <taxon>Methanococci</taxon>
        <taxon>Methanococcales</taxon>
        <taxon>Methanocaldococcaceae</taxon>
        <taxon>Methanotorris</taxon>
    </lineage>
</organism>
<dbReference type="InterPro" id="IPR036390">
    <property type="entry name" value="WH_DNA-bd_sf"/>
</dbReference>
<feature type="domain" description="HTH arsR-type" evidence="4">
    <location>
        <begin position="4"/>
        <end position="103"/>
    </location>
</feature>
<evidence type="ECO:0000256" key="1">
    <source>
        <dbReference type="ARBA" id="ARBA00023015"/>
    </source>
</evidence>
<dbReference type="OrthoDB" id="85881at2157"/>
<dbReference type="STRING" id="880724.Metig_1458"/>
<dbReference type="CDD" id="cd00090">
    <property type="entry name" value="HTH_ARSR"/>
    <property type="match status" value="1"/>
</dbReference>
<dbReference type="Gene3D" id="1.10.10.10">
    <property type="entry name" value="Winged helix-like DNA-binding domain superfamily/Winged helix DNA-binding domain"/>
    <property type="match status" value="1"/>
</dbReference>
<gene>
    <name evidence="5" type="ordered locus">Metig_1458</name>
</gene>
<dbReference type="PROSITE" id="PS50987">
    <property type="entry name" value="HTH_ARSR_2"/>
    <property type="match status" value="1"/>
</dbReference>
<accession>F6BAI0</accession>